<accession>A0A6P1DVM6</accession>
<gene>
    <name evidence="1" type="ORF">G3480_14685</name>
</gene>
<evidence type="ECO:0000313" key="2">
    <source>
        <dbReference type="Proteomes" id="UP000471640"/>
    </source>
</evidence>
<name>A0A6P1DVM6_9GAMM</name>
<comment type="caution">
    <text evidence="1">The sequence shown here is derived from an EMBL/GenBank/DDBJ whole genome shotgun (WGS) entry which is preliminary data.</text>
</comment>
<reference evidence="1 2" key="2">
    <citation type="submission" date="2020-02" db="EMBL/GenBank/DDBJ databases">
        <title>Genome sequences of Thiorhodococcus mannitoliphagus and Thiorhodococcus minor, purple sulfur photosynthetic bacteria in the gammaproteobacterial family, Chromatiaceae.</title>
        <authorList>
            <person name="Aviles F.A."/>
            <person name="Meyer T.E."/>
            <person name="Kyndt J.A."/>
        </authorList>
    </citation>
    <scope>NUCLEOTIDE SEQUENCE [LARGE SCALE GENOMIC DNA]</scope>
    <source>
        <strain evidence="1 2">DSM 18266</strain>
    </source>
</reference>
<protein>
    <submittedName>
        <fullName evidence="1">Uncharacterized protein</fullName>
    </submittedName>
</protein>
<dbReference type="EMBL" id="JAAIJR010000058">
    <property type="protein sequence ID" value="NEX21540.1"/>
    <property type="molecule type" value="Genomic_DNA"/>
</dbReference>
<reference evidence="2" key="1">
    <citation type="journal article" date="2020" name="Microbiol. Resour. Announc.">
        <title>Draft Genome Sequences of Thiorhodococcus mannitoliphagus and Thiorhodococcus minor, Purple Sulfur Photosynthetic Bacteria in the Gammaproteobacterial Family Chromatiaceae.</title>
        <authorList>
            <person name="Aviles F.A."/>
            <person name="Meyer T.E."/>
            <person name="Kyndt J.A."/>
        </authorList>
    </citation>
    <scope>NUCLEOTIDE SEQUENCE [LARGE SCALE GENOMIC DNA]</scope>
    <source>
        <strain evidence="2">DSM 18266</strain>
    </source>
</reference>
<proteinExistence type="predicted"/>
<dbReference type="Proteomes" id="UP000471640">
    <property type="component" value="Unassembled WGS sequence"/>
</dbReference>
<dbReference type="AlphaFoldDB" id="A0A6P1DVM6"/>
<keyword evidence="2" id="KW-1185">Reference proteome</keyword>
<evidence type="ECO:0000313" key="1">
    <source>
        <dbReference type="EMBL" id="NEX21540.1"/>
    </source>
</evidence>
<organism evidence="1 2">
    <name type="scientific">Thiorhodococcus mannitoliphagus</name>
    <dbReference type="NCBI Taxonomy" id="329406"/>
    <lineage>
        <taxon>Bacteria</taxon>
        <taxon>Pseudomonadati</taxon>
        <taxon>Pseudomonadota</taxon>
        <taxon>Gammaproteobacteria</taxon>
        <taxon>Chromatiales</taxon>
        <taxon>Chromatiaceae</taxon>
        <taxon>Thiorhodococcus</taxon>
    </lineage>
</organism>
<sequence>MRGMPCVVWNNASTAAGSNSARLAAGQAQAMGEVLGHLLAGQSAQVMTYHDALGQRLMHRHA</sequence>